<accession>A0A835VMF0</accession>
<dbReference type="OrthoDB" id="63113at2759"/>
<comment type="subcellular location">
    <subcellularLocation>
        <location evidence="2 7">Membrane</location>
        <topology evidence="2 7">Multi-pass membrane protein</topology>
    </subcellularLocation>
</comment>
<keyword evidence="7" id="KW-0813">Transport</keyword>
<evidence type="ECO:0000313" key="9">
    <source>
        <dbReference type="Proteomes" id="UP000639772"/>
    </source>
</evidence>
<dbReference type="PANTHER" id="PTHR19317:SF2">
    <property type="entry name" value="PRA1 FAMILY PROTEIN F2"/>
    <property type="match status" value="1"/>
</dbReference>
<feature type="transmembrane region" description="Helical" evidence="7">
    <location>
        <begin position="117"/>
        <end position="137"/>
    </location>
</feature>
<name>A0A835VMF0_VANPL</name>
<evidence type="ECO:0000256" key="7">
    <source>
        <dbReference type="RuleBase" id="RU363107"/>
    </source>
</evidence>
<dbReference type="GO" id="GO:0005794">
    <property type="term" value="C:Golgi apparatus"/>
    <property type="evidence" value="ECO:0007669"/>
    <property type="project" value="TreeGrafter"/>
</dbReference>
<dbReference type="InterPro" id="IPR004895">
    <property type="entry name" value="Prenylated_rab_accept_PRA1"/>
</dbReference>
<comment type="caution">
    <text evidence="8">The sequence shown here is derived from an EMBL/GenBank/DDBJ whole genome shotgun (WGS) entry which is preliminary data.</text>
</comment>
<comment type="similarity">
    <text evidence="3 7">Belongs to the PRA1 family.</text>
</comment>
<protein>
    <recommendedName>
        <fullName evidence="7">PRA1 family protein</fullName>
    </recommendedName>
</protein>
<dbReference type="EMBL" id="JADCNM010000001">
    <property type="protein sequence ID" value="KAG0502420.1"/>
    <property type="molecule type" value="Genomic_DNA"/>
</dbReference>
<dbReference type="AlphaFoldDB" id="A0A835VMF0"/>
<evidence type="ECO:0000256" key="6">
    <source>
        <dbReference type="ARBA" id="ARBA00023136"/>
    </source>
</evidence>
<sequence>MTTYGTIPPVTSDPQRLDFISRAKLLVQSALAARRPVGEMVHTHAFSLPSSLGDAYLRIRANAAYFCTNYAILVLLVIFLGLLWHPVSLVVFVLTIGAWLVLHVLRDQPLVLLGRPIDDSHVVISLSVGTIVLLVLTNAAANILGLMCSGLAVILLHAALRKTDDLAVEEEAMAAGEWYAVVGGDARKPSSAA</sequence>
<keyword evidence="6 7" id="KW-0472">Membrane</keyword>
<dbReference type="GO" id="GO:0016020">
    <property type="term" value="C:membrane"/>
    <property type="evidence" value="ECO:0007669"/>
    <property type="project" value="UniProtKB-SubCell"/>
</dbReference>
<comment type="function">
    <text evidence="1 7">May be involved in both secretory and endocytic intracellular trafficking in the endosomal/prevacuolar compartments.</text>
</comment>
<feature type="transmembrane region" description="Helical" evidence="7">
    <location>
        <begin position="63"/>
        <end position="83"/>
    </location>
</feature>
<proteinExistence type="inferred from homology"/>
<evidence type="ECO:0000256" key="1">
    <source>
        <dbReference type="ARBA" id="ARBA00002501"/>
    </source>
</evidence>
<dbReference type="Pfam" id="PF03208">
    <property type="entry name" value="PRA1"/>
    <property type="match status" value="1"/>
</dbReference>
<gene>
    <name evidence="8" type="ORF">HPP92_002492</name>
</gene>
<organism evidence="8 9">
    <name type="scientific">Vanilla planifolia</name>
    <name type="common">Vanilla</name>
    <dbReference type="NCBI Taxonomy" id="51239"/>
    <lineage>
        <taxon>Eukaryota</taxon>
        <taxon>Viridiplantae</taxon>
        <taxon>Streptophyta</taxon>
        <taxon>Embryophyta</taxon>
        <taxon>Tracheophyta</taxon>
        <taxon>Spermatophyta</taxon>
        <taxon>Magnoliopsida</taxon>
        <taxon>Liliopsida</taxon>
        <taxon>Asparagales</taxon>
        <taxon>Orchidaceae</taxon>
        <taxon>Vanilloideae</taxon>
        <taxon>Vanilleae</taxon>
        <taxon>Vanilla</taxon>
    </lineage>
</organism>
<dbReference type="Proteomes" id="UP000639772">
    <property type="component" value="Chromosome 1"/>
</dbReference>
<evidence type="ECO:0000256" key="4">
    <source>
        <dbReference type="ARBA" id="ARBA00022692"/>
    </source>
</evidence>
<dbReference type="GO" id="GO:0016192">
    <property type="term" value="P:vesicle-mediated transport"/>
    <property type="evidence" value="ECO:0007669"/>
    <property type="project" value="TreeGrafter"/>
</dbReference>
<evidence type="ECO:0000256" key="5">
    <source>
        <dbReference type="ARBA" id="ARBA00022989"/>
    </source>
</evidence>
<dbReference type="GO" id="GO:0005783">
    <property type="term" value="C:endoplasmic reticulum"/>
    <property type="evidence" value="ECO:0007669"/>
    <property type="project" value="UniProtKB-ARBA"/>
</dbReference>
<reference evidence="8 9" key="1">
    <citation type="journal article" date="2020" name="Nat. Food">
        <title>A phased Vanilla planifolia genome enables genetic improvement of flavour and production.</title>
        <authorList>
            <person name="Hasing T."/>
            <person name="Tang H."/>
            <person name="Brym M."/>
            <person name="Khazi F."/>
            <person name="Huang T."/>
            <person name="Chambers A.H."/>
        </authorList>
    </citation>
    <scope>NUCLEOTIDE SEQUENCE [LARGE SCALE GENOMIC DNA]</scope>
    <source>
        <tissue evidence="8">Leaf</tissue>
    </source>
</reference>
<keyword evidence="5 7" id="KW-1133">Transmembrane helix</keyword>
<dbReference type="PANTHER" id="PTHR19317">
    <property type="entry name" value="PRENYLATED RAB ACCEPTOR 1-RELATED"/>
    <property type="match status" value="1"/>
</dbReference>
<evidence type="ECO:0000256" key="3">
    <source>
        <dbReference type="ARBA" id="ARBA00006483"/>
    </source>
</evidence>
<evidence type="ECO:0000256" key="2">
    <source>
        <dbReference type="ARBA" id="ARBA00004141"/>
    </source>
</evidence>
<keyword evidence="4 7" id="KW-0812">Transmembrane</keyword>
<evidence type="ECO:0000313" key="8">
    <source>
        <dbReference type="EMBL" id="KAG0502420.1"/>
    </source>
</evidence>